<organism evidence="1">
    <name type="scientific">Ananas comosus var. bracteatus</name>
    <name type="common">red pineapple</name>
    <dbReference type="NCBI Taxonomy" id="296719"/>
    <lineage>
        <taxon>Eukaryota</taxon>
        <taxon>Viridiplantae</taxon>
        <taxon>Streptophyta</taxon>
        <taxon>Embryophyta</taxon>
        <taxon>Tracheophyta</taxon>
        <taxon>Spermatophyta</taxon>
        <taxon>Magnoliopsida</taxon>
        <taxon>Liliopsida</taxon>
        <taxon>Poales</taxon>
        <taxon>Bromeliaceae</taxon>
        <taxon>Bromelioideae</taxon>
        <taxon>Ananas</taxon>
    </lineage>
</organism>
<sequence length="151" mass="17031">MLVGVVRCTTSVSRLHWSRSRVADGGHSRVGGRGYDRVDAAAISKVKAVTTCKSRRNGIRDGVGKHAVGGCGALRNTDFTIALESQHVAHWTFANYERVFDVDSELFHTWWKREKEKEKKMKKKELKEGKILRLWSIFLSVCSPLEAWSLG</sequence>
<name>A0A6V7NY50_ANACO</name>
<reference evidence="1" key="1">
    <citation type="submission" date="2020-07" db="EMBL/GenBank/DDBJ databases">
        <authorList>
            <person name="Lin J."/>
        </authorList>
    </citation>
    <scope>NUCLEOTIDE SEQUENCE</scope>
</reference>
<accession>A0A6V7NY50</accession>
<proteinExistence type="predicted"/>
<evidence type="ECO:0000313" key="1">
    <source>
        <dbReference type="EMBL" id="CAD1823542.1"/>
    </source>
</evidence>
<dbReference type="AlphaFoldDB" id="A0A6V7NY50"/>
<protein>
    <submittedName>
        <fullName evidence="1">Uncharacterized protein</fullName>
    </submittedName>
</protein>
<gene>
    <name evidence="1" type="ORF">CB5_LOCUS6753</name>
</gene>
<dbReference type="EMBL" id="LR862143">
    <property type="protein sequence ID" value="CAD1823542.1"/>
    <property type="molecule type" value="Genomic_DNA"/>
</dbReference>